<evidence type="ECO:0000313" key="5">
    <source>
        <dbReference type="Proteomes" id="UP000051330"/>
    </source>
</evidence>
<dbReference type="PATRIC" id="fig|1423792.3.peg.1465"/>
<dbReference type="PANTHER" id="PTHR43479">
    <property type="entry name" value="ACREF/ENVCD OPERON REPRESSOR-RELATED"/>
    <property type="match status" value="1"/>
</dbReference>
<evidence type="ECO:0000259" key="3">
    <source>
        <dbReference type="PROSITE" id="PS50977"/>
    </source>
</evidence>
<feature type="domain" description="HTH tetR-type" evidence="3">
    <location>
        <begin position="11"/>
        <end position="71"/>
    </location>
</feature>
<dbReference type="InterPro" id="IPR050624">
    <property type="entry name" value="HTH-type_Tx_Regulator"/>
</dbReference>
<dbReference type="InterPro" id="IPR001647">
    <property type="entry name" value="HTH_TetR"/>
</dbReference>
<evidence type="ECO:0000256" key="2">
    <source>
        <dbReference type="PROSITE-ProRule" id="PRU00335"/>
    </source>
</evidence>
<dbReference type="PROSITE" id="PS01081">
    <property type="entry name" value="HTH_TETR_1"/>
    <property type="match status" value="1"/>
</dbReference>
<dbReference type="PROSITE" id="PS50977">
    <property type="entry name" value="HTH_TETR_2"/>
    <property type="match status" value="1"/>
</dbReference>
<dbReference type="SUPFAM" id="SSF46689">
    <property type="entry name" value="Homeodomain-like"/>
    <property type="match status" value="1"/>
</dbReference>
<protein>
    <submittedName>
        <fullName evidence="4">Transcriptional regulator</fullName>
    </submittedName>
</protein>
<dbReference type="RefSeq" id="WP_057818362.1">
    <property type="nucleotide sequence ID" value="NZ_AZEC01000002.1"/>
</dbReference>
<feature type="DNA-binding region" description="H-T-H motif" evidence="2">
    <location>
        <begin position="34"/>
        <end position="53"/>
    </location>
</feature>
<dbReference type="STRING" id="1423792.FD09_GL001449"/>
<comment type="caution">
    <text evidence="4">The sequence shown here is derived from an EMBL/GenBank/DDBJ whole genome shotgun (WGS) entry which is preliminary data.</text>
</comment>
<dbReference type="EMBL" id="AZEC01000002">
    <property type="protein sequence ID" value="KRL14281.1"/>
    <property type="molecule type" value="Genomic_DNA"/>
</dbReference>
<dbReference type="Pfam" id="PF17924">
    <property type="entry name" value="TetR_C_19"/>
    <property type="match status" value="1"/>
</dbReference>
<dbReference type="GO" id="GO:0003677">
    <property type="term" value="F:DNA binding"/>
    <property type="evidence" value="ECO:0007669"/>
    <property type="project" value="UniProtKB-UniRule"/>
</dbReference>
<reference evidence="4 5" key="1">
    <citation type="journal article" date="2015" name="Genome Announc.">
        <title>Expanding the biotechnology potential of lactobacilli through comparative genomics of 213 strains and associated genera.</title>
        <authorList>
            <person name="Sun Z."/>
            <person name="Harris H.M."/>
            <person name="McCann A."/>
            <person name="Guo C."/>
            <person name="Argimon S."/>
            <person name="Zhang W."/>
            <person name="Yang X."/>
            <person name="Jeffery I.B."/>
            <person name="Cooney J.C."/>
            <person name="Kagawa T.F."/>
            <person name="Liu W."/>
            <person name="Song Y."/>
            <person name="Salvetti E."/>
            <person name="Wrobel A."/>
            <person name="Rasinkangas P."/>
            <person name="Parkhill J."/>
            <person name="Rea M.C."/>
            <person name="O'Sullivan O."/>
            <person name="Ritari J."/>
            <person name="Douillard F.P."/>
            <person name="Paul Ross R."/>
            <person name="Yang R."/>
            <person name="Briner A.E."/>
            <person name="Felis G.E."/>
            <person name="de Vos W.M."/>
            <person name="Barrangou R."/>
            <person name="Klaenhammer T.R."/>
            <person name="Caufield P.W."/>
            <person name="Cui Y."/>
            <person name="Zhang H."/>
            <person name="O'Toole P.W."/>
        </authorList>
    </citation>
    <scope>NUCLEOTIDE SEQUENCE [LARGE SCALE GENOMIC DNA]</scope>
    <source>
        <strain evidence="4 5">DSM 12744</strain>
    </source>
</reference>
<keyword evidence="1 2" id="KW-0238">DNA-binding</keyword>
<dbReference type="InterPro" id="IPR009057">
    <property type="entry name" value="Homeodomain-like_sf"/>
</dbReference>
<gene>
    <name evidence="4" type="ORF">FD09_GL001449</name>
</gene>
<dbReference type="AlphaFoldDB" id="A0A0R1N3I8"/>
<dbReference type="Gene3D" id="1.10.357.10">
    <property type="entry name" value="Tetracycline Repressor, domain 2"/>
    <property type="match status" value="1"/>
</dbReference>
<dbReference type="PANTHER" id="PTHR43479:SF11">
    <property type="entry name" value="ACREF_ENVCD OPERON REPRESSOR-RELATED"/>
    <property type="match status" value="1"/>
</dbReference>
<dbReference type="OrthoDB" id="9812484at2"/>
<accession>A0A0R1N3I8</accession>
<dbReference type="Proteomes" id="UP000051330">
    <property type="component" value="Unassembled WGS sequence"/>
</dbReference>
<organism evidence="4 5">
    <name type="scientific">Schleiferilactobacillus perolens DSM 12744</name>
    <dbReference type="NCBI Taxonomy" id="1423792"/>
    <lineage>
        <taxon>Bacteria</taxon>
        <taxon>Bacillati</taxon>
        <taxon>Bacillota</taxon>
        <taxon>Bacilli</taxon>
        <taxon>Lactobacillales</taxon>
        <taxon>Lactobacillaceae</taxon>
        <taxon>Schleiferilactobacillus</taxon>
    </lineage>
</organism>
<evidence type="ECO:0000313" key="4">
    <source>
        <dbReference type="EMBL" id="KRL14281.1"/>
    </source>
</evidence>
<dbReference type="Pfam" id="PF00440">
    <property type="entry name" value="TetR_N"/>
    <property type="match status" value="1"/>
</dbReference>
<keyword evidence="5" id="KW-1185">Reference proteome</keyword>
<dbReference type="InterPro" id="IPR023772">
    <property type="entry name" value="DNA-bd_HTH_TetR-type_CS"/>
</dbReference>
<evidence type="ECO:0000256" key="1">
    <source>
        <dbReference type="ARBA" id="ARBA00023125"/>
    </source>
</evidence>
<proteinExistence type="predicted"/>
<name>A0A0R1N3I8_9LACO</name>
<sequence>MPTQTFFNLPEMKRQRLIEAGFSVFSRASLEDASVSEIVRLAKISRGSFYQYFADKRDLYFYLLTQMREQWVANSTGTLRRHQGDLFATVRELAQAGFRDVSRGKHRAFYRTLFLNFSYRGTAQVNKEWARAYKAEGHPRTQWAEMVDVSRLNVSNDTQLRTLLYMLFGVFAQNVANYFNETAGKNDELVAEQYRQNMLLMFDWLQFGVEKETQEES</sequence>